<name>A0A1I0ZAG7_9PSEU</name>
<gene>
    <name evidence="3" type="ORF">SAMN05216266_106220</name>
</gene>
<feature type="transmembrane region" description="Helical" evidence="1">
    <location>
        <begin position="45"/>
        <end position="66"/>
    </location>
</feature>
<dbReference type="STRING" id="490629.SAMN05216266_106220"/>
<evidence type="ECO:0000259" key="2">
    <source>
        <dbReference type="Pfam" id="PF01478"/>
    </source>
</evidence>
<organism evidence="3 4">
    <name type="scientific">Amycolatopsis marina</name>
    <dbReference type="NCBI Taxonomy" id="490629"/>
    <lineage>
        <taxon>Bacteria</taxon>
        <taxon>Bacillati</taxon>
        <taxon>Actinomycetota</taxon>
        <taxon>Actinomycetes</taxon>
        <taxon>Pseudonocardiales</taxon>
        <taxon>Pseudonocardiaceae</taxon>
        <taxon>Amycolatopsis</taxon>
    </lineage>
</organism>
<dbReference type="AlphaFoldDB" id="A0A1I0ZAG7"/>
<feature type="transmembrane region" description="Helical" evidence="1">
    <location>
        <begin position="103"/>
        <end position="120"/>
    </location>
</feature>
<dbReference type="GO" id="GO:0032259">
    <property type="term" value="P:methylation"/>
    <property type="evidence" value="ECO:0007669"/>
    <property type="project" value="UniProtKB-KW"/>
</dbReference>
<keyword evidence="1" id="KW-0812">Transmembrane</keyword>
<evidence type="ECO:0000313" key="3">
    <source>
        <dbReference type="EMBL" id="SFB22096.1"/>
    </source>
</evidence>
<proteinExistence type="predicted"/>
<accession>A0A1I0ZAG7</accession>
<dbReference type="Proteomes" id="UP000243799">
    <property type="component" value="Unassembled WGS sequence"/>
</dbReference>
<feature type="transmembrane region" description="Helical" evidence="1">
    <location>
        <begin position="209"/>
        <end position="228"/>
    </location>
</feature>
<dbReference type="EMBL" id="FOKG01000006">
    <property type="protein sequence ID" value="SFB22096.1"/>
    <property type="molecule type" value="Genomic_DNA"/>
</dbReference>
<dbReference type="GO" id="GO:0016020">
    <property type="term" value="C:membrane"/>
    <property type="evidence" value="ECO:0007669"/>
    <property type="project" value="InterPro"/>
</dbReference>
<feature type="transmembrane region" description="Helical" evidence="1">
    <location>
        <begin position="127"/>
        <end position="153"/>
    </location>
</feature>
<feature type="transmembrane region" description="Helical" evidence="1">
    <location>
        <begin position="173"/>
        <end position="197"/>
    </location>
</feature>
<feature type="transmembrane region" description="Helical" evidence="1">
    <location>
        <begin position="73"/>
        <end position="91"/>
    </location>
</feature>
<sequence>MVSVNWTTAVTDLTAVVAVLGLAAAGGGAGRLARWALVRSSSPAPLRAGPCEAGTALCWLLLAWLWQTGILPGWWLPVPLALTALGIPLVYADLRYRRLPDVLTLSAYPILAFGLTVAAATGTRPGLLWRALVVAVLFGGAHAVVHALAPTALGAGDVKLAGSLGGVLGASGWAAALVAAFLAAVVTSMFAGVAALAGHRRWRSGIPHGPGLLLAVTLVAVAGVRYGGGPDG</sequence>
<protein>
    <submittedName>
        <fullName evidence="3">Leader peptidase (Prepilin peptidase) / N-methyltransferase</fullName>
    </submittedName>
</protein>
<keyword evidence="3" id="KW-0808">Transferase</keyword>
<dbReference type="GO" id="GO:0004190">
    <property type="term" value="F:aspartic-type endopeptidase activity"/>
    <property type="evidence" value="ECO:0007669"/>
    <property type="project" value="InterPro"/>
</dbReference>
<keyword evidence="1" id="KW-0472">Membrane</keyword>
<dbReference type="InterPro" id="IPR000045">
    <property type="entry name" value="Prepilin_IV_endopep_pep"/>
</dbReference>
<dbReference type="Pfam" id="PF01478">
    <property type="entry name" value="Peptidase_A24"/>
    <property type="match status" value="1"/>
</dbReference>
<dbReference type="Gene3D" id="1.20.120.1220">
    <property type="match status" value="1"/>
</dbReference>
<keyword evidence="1" id="KW-1133">Transmembrane helix</keyword>
<reference evidence="4" key="1">
    <citation type="submission" date="2016-10" db="EMBL/GenBank/DDBJ databases">
        <authorList>
            <person name="Varghese N."/>
            <person name="Submissions S."/>
        </authorList>
    </citation>
    <scope>NUCLEOTIDE SEQUENCE [LARGE SCALE GENOMIC DNA]</scope>
    <source>
        <strain evidence="4">CGMCC 4.3568</strain>
    </source>
</reference>
<evidence type="ECO:0000256" key="1">
    <source>
        <dbReference type="SAM" id="Phobius"/>
    </source>
</evidence>
<evidence type="ECO:0000313" key="4">
    <source>
        <dbReference type="Proteomes" id="UP000243799"/>
    </source>
</evidence>
<dbReference type="GO" id="GO:0008168">
    <property type="term" value="F:methyltransferase activity"/>
    <property type="evidence" value="ECO:0007669"/>
    <property type="project" value="UniProtKB-KW"/>
</dbReference>
<feature type="domain" description="Prepilin type IV endopeptidase peptidase" evidence="2">
    <location>
        <begin position="81"/>
        <end position="187"/>
    </location>
</feature>
<keyword evidence="3" id="KW-0489">Methyltransferase</keyword>
<keyword evidence="4" id="KW-1185">Reference proteome</keyword>